<comment type="caution">
    <text evidence="2">The sequence shown here is derived from an EMBL/GenBank/DDBJ whole genome shotgun (WGS) entry which is preliminary data.</text>
</comment>
<reference evidence="2 3" key="1">
    <citation type="submission" date="2017-11" db="EMBL/GenBank/DDBJ databases">
        <title>De-novo sequencing of pomegranate (Punica granatum L.) genome.</title>
        <authorList>
            <person name="Akparov Z."/>
            <person name="Amiraslanov A."/>
            <person name="Hajiyeva S."/>
            <person name="Abbasov M."/>
            <person name="Kaur K."/>
            <person name="Hamwieh A."/>
            <person name="Solovyev V."/>
            <person name="Salamov A."/>
            <person name="Braich B."/>
            <person name="Kosarev P."/>
            <person name="Mahmoud A."/>
            <person name="Hajiyev E."/>
            <person name="Babayeva S."/>
            <person name="Izzatullayeva V."/>
            <person name="Mammadov A."/>
            <person name="Mammadov A."/>
            <person name="Sharifova S."/>
            <person name="Ojaghi J."/>
            <person name="Eynullazada K."/>
            <person name="Bayramov B."/>
            <person name="Abdulazimova A."/>
            <person name="Shahmuradov I."/>
        </authorList>
    </citation>
    <scope>NUCLEOTIDE SEQUENCE [LARGE SCALE GENOMIC DNA]</scope>
    <source>
        <strain evidence="3">cv. AG2017</strain>
        <tissue evidence="2">Leaf</tissue>
    </source>
</reference>
<accession>A0A2I0HII7</accession>
<dbReference type="Proteomes" id="UP000233551">
    <property type="component" value="Unassembled WGS sequence"/>
</dbReference>
<keyword evidence="3" id="KW-1185">Reference proteome</keyword>
<evidence type="ECO:0000313" key="3">
    <source>
        <dbReference type="Proteomes" id="UP000233551"/>
    </source>
</evidence>
<protein>
    <submittedName>
        <fullName evidence="2">Uncharacterized protein</fullName>
    </submittedName>
</protein>
<dbReference type="EMBL" id="PGOL01008657">
    <property type="protein sequence ID" value="PKI31505.1"/>
    <property type="molecule type" value="Genomic_DNA"/>
</dbReference>
<keyword evidence="1" id="KW-0611">Plant defense</keyword>
<dbReference type="SUPFAM" id="SSF52047">
    <property type="entry name" value="RNI-like"/>
    <property type="match status" value="1"/>
</dbReference>
<proteinExistence type="predicted"/>
<dbReference type="STRING" id="22663.A0A2I0HII7"/>
<sequence length="195" mass="22531">MCLPPHQSTAEADYTVLFQLAAIKLCLQFGWNIENQLLRLAGWRMRNIVTAFPLPLTSLSISEIVELFKSLPSLQTLNISECPRLKALSGRAILRYMPMTPNLQSTNPRKLVLDYIPKLETLPWWIQHLTNLERLIILSWQNLKALPEWFPNLTSLQSPTIWNCGEELTRRCQEDTGGEDWPKISHIQQLQVGKW</sequence>
<organism evidence="2 3">
    <name type="scientific">Punica granatum</name>
    <name type="common">Pomegranate</name>
    <dbReference type="NCBI Taxonomy" id="22663"/>
    <lineage>
        <taxon>Eukaryota</taxon>
        <taxon>Viridiplantae</taxon>
        <taxon>Streptophyta</taxon>
        <taxon>Embryophyta</taxon>
        <taxon>Tracheophyta</taxon>
        <taxon>Spermatophyta</taxon>
        <taxon>Magnoliopsida</taxon>
        <taxon>eudicotyledons</taxon>
        <taxon>Gunneridae</taxon>
        <taxon>Pentapetalae</taxon>
        <taxon>rosids</taxon>
        <taxon>malvids</taxon>
        <taxon>Myrtales</taxon>
        <taxon>Lythraceae</taxon>
        <taxon>Punica</taxon>
    </lineage>
</organism>
<dbReference type="InterPro" id="IPR032675">
    <property type="entry name" value="LRR_dom_sf"/>
</dbReference>
<gene>
    <name evidence="2" type="ORF">CRG98_048086</name>
</gene>
<evidence type="ECO:0000313" key="2">
    <source>
        <dbReference type="EMBL" id="PKI31505.1"/>
    </source>
</evidence>
<dbReference type="Gene3D" id="3.80.10.10">
    <property type="entry name" value="Ribonuclease Inhibitor"/>
    <property type="match status" value="1"/>
</dbReference>
<dbReference type="PANTHER" id="PTHR36766:SF40">
    <property type="entry name" value="DISEASE RESISTANCE PROTEIN RGA3"/>
    <property type="match status" value="1"/>
</dbReference>
<evidence type="ECO:0000256" key="1">
    <source>
        <dbReference type="ARBA" id="ARBA00022821"/>
    </source>
</evidence>
<dbReference type="PANTHER" id="PTHR36766">
    <property type="entry name" value="PLANT BROAD-SPECTRUM MILDEW RESISTANCE PROTEIN RPW8"/>
    <property type="match status" value="1"/>
</dbReference>
<dbReference type="GO" id="GO:0006952">
    <property type="term" value="P:defense response"/>
    <property type="evidence" value="ECO:0007669"/>
    <property type="project" value="UniProtKB-KW"/>
</dbReference>
<dbReference type="AlphaFoldDB" id="A0A2I0HII7"/>
<name>A0A2I0HII7_PUNGR</name>